<feature type="non-terminal residue" evidence="1">
    <location>
        <position position="80"/>
    </location>
</feature>
<name>A0ABV3TQQ2_9RHOB</name>
<evidence type="ECO:0000313" key="1">
    <source>
        <dbReference type="EMBL" id="MEX1663836.1"/>
    </source>
</evidence>
<proteinExistence type="predicted"/>
<keyword evidence="2" id="KW-1185">Reference proteome</keyword>
<evidence type="ECO:0000313" key="2">
    <source>
        <dbReference type="Proteomes" id="UP001557465"/>
    </source>
</evidence>
<accession>A0ABV3TQQ2</accession>
<protein>
    <submittedName>
        <fullName evidence="1">ISL3 family transposase</fullName>
    </submittedName>
</protein>
<feature type="non-terminal residue" evidence="1">
    <location>
        <position position="1"/>
    </location>
</feature>
<reference evidence="1 2" key="1">
    <citation type="journal article" date="2011" name="Int. J. Syst. Evol. Microbiol.">
        <title>Zhongshania antarctica gen. nov., sp. nov. and Zhongshania guokunii sp. nov., gammaproteobacteria respectively isolated from coastal attached (fast) ice and surface seawater of the Antarctic.</title>
        <authorList>
            <person name="Li H.J."/>
            <person name="Zhang X.Y."/>
            <person name="Chen C.X."/>
            <person name="Zhang Y.J."/>
            <person name="Gao Z.M."/>
            <person name="Yu Y."/>
            <person name="Chen X.L."/>
            <person name="Chen B."/>
            <person name="Zhang Y.Z."/>
        </authorList>
    </citation>
    <scope>NUCLEOTIDE SEQUENCE [LARGE SCALE GENOMIC DNA]</scope>
    <source>
        <strain evidence="1 2">15-R06ZXC-3</strain>
    </source>
</reference>
<organism evidence="1 2">
    <name type="scientific">Thioclava arctica</name>
    <dbReference type="NCBI Taxonomy" id="3238301"/>
    <lineage>
        <taxon>Bacteria</taxon>
        <taxon>Pseudomonadati</taxon>
        <taxon>Pseudomonadota</taxon>
        <taxon>Alphaproteobacteria</taxon>
        <taxon>Rhodobacterales</taxon>
        <taxon>Paracoccaceae</taxon>
        <taxon>Thioclava</taxon>
    </lineage>
</organism>
<dbReference type="Proteomes" id="UP001557465">
    <property type="component" value="Unassembled WGS sequence"/>
</dbReference>
<comment type="caution">
    <text evidence="1">The sequence shown here is derived from an EMBL/GenBank/DDBJ whole genome shotgun (WGS) entry which is preliminary data.</text>
</comment>
<sequence length="80" mass="9250">VLRGEREDVFRLRQSSLTPWFPLLEQHWQDGCRNGAELWRRLRANGFQGSLRVVGEWATRQRRAEAAIPHGSGKSPPSRK</sequence>
<dbReference type="EMBL" id="JBFRYC010000078">
    <property type="protein sequence ID" value="MEX1663836.1"/>
    <property type="molecule type" value="Genomic_DNA"/>
</dbReference>
<gene>
    <name evidence="1" type="ORF">AB4874_19985</name>
</gene>